<dbReference type="STRING" id="211165.GCA_000317285_00701"/>
<organism evidence="1 2">
    <name type="scientific">Chlorogloeopsis fritschii PCC 6912</name>
    <dbReference type="NCBI Taxonomy" id="211165"/>
    <lineage>
        <taxon>Bacteria</taxon>
        <taxon>Bacillati</taxon>
        <taxon>Cyanobacteriota</taxon>
        <taxon>Cyanophyceae</taxon>
        <taxon>Nostocales</taxon>
        <taxon>Chlorogloeopsidaceae</taxon>
        <taxon>Chlorogloeopsis</taxon>
    </lineage>
</organism>
<evidence type="ECO:0000313" key="2">
    <source>
        <dbReference type="Proteomes" id="UP000268857"/>
    </source>
</evidence>
<keyword evidence="2" id="KW-1185">Reference proteome</keyword>
<dbReference type="RefSeq" id="WP_016873271.1">
    <property type="nucleotide sequence ID" value="NZ_AJLN01000040.1"/>
</dbReference>
<evidence type="ECO:0000313" key="1">
    <source>
        <dbReference type="EMBL" id="RUR84224.1"/>
    </source>
</evidence>
<dbReference type="Proteomes" id="UP000268857">
    <property type="component" value="Unassembled WGS sequence"/>
</dbReference>
<comment type="caution">
    <text evidence="1">The sequence shown here is derived from an EMBL/GenBank/DDBJ whole genome shotgun (WGS) entry which is preliminary data.</text>
</comment>
<dbReference type="EMBL" id="RSCJ01000005">
    <property type="protein sequence ID" value="RUR84224.1"/>
    <property type="molecule type" value="Genomic_DNA"/>
</dbReference>
<proteinExistence type="predicted"/>
<sequence length="63" mass="7108">MTTVTIHLVVGIEEFTLIVFYTKDDEWQFRVLSGGGAVFGERKLYYSAHAAEKAGREWIAKGN</sequence>
<protein>
    <recommendedName>
        <fullName evidence="3">DUF1508 domain-containing protein</fullName>
    </recommendedName>
</protein>
<reference evidence="1 2" key="1">
    <citation type="journal article" date="2019" name="Genome Biol. Evol.">
        <title>Day and night: Metabolic profiles and evolutionary relationships of six axenic non-marine cyanobacteria.</title>
        <authorList>
            <person name="Will S.E."/>
            <person name="Henke P."/>
            <person name="Boedeker C."/>
            <person name="Huang S."/>
            <person name="Brinkmann H."/>
            <person name="Rohde M."/>
            <person name="Jarek M."/>
            <person name="Friedl T."/>
            <person name="Seufert S."/>
            <person name="Schumacher M."/>
            <person name="Overmann J."/>
            <person name="Neumann-Schaal M."/>
            <person name="Petersen J."/>
        </authorList>
    </citation>
    <scope>NUCLEOTIDE SEQUENCE [LARGE SCALE GENOMIC DNA]</scope>
    <source>
        <strain evidence="1 2">PCC 6912</strain>
    </source>
</reference>
<name>A0A3S1ALV8_CHLFR</name>
<accession>A0A3S1ALV8</accession>
<evidence type="ECO:0008006" key="3">
    <source>
        <dbReference type="Google" id="ProtNLM"/>
    </source>
</evidence>
<dbReference type="AlphaFoldDB" id="A0A3S1ALV8"/>
<dbReference type="OrthoDB" id="515822at2"/>
<gene>
    <name evidence="1" type="ORF">PCC6912_18180</name>
</gene>